<protein>
    <submittedName>
        <fullName evidence="1">Uncharacterized protein</fullName>
    </submittedName>
</protein>
<name>A0ABR0SL97_9HYPO</name>
<dbReference type="Proteomes" id="UP001338125">
    <property type="component" value="Unassembled WGS sequence"/>
</dbReference>
<evidence type="ECO:0000313" key="1">
    <source>
        <dbReference type="EMBL" id="KAK5992809.1"/>
    </source>
</evidence>
<keyword evidence="2" id="KW-1185">Reference proteome</keyword>
<comment type="caution">
    <text evidence="1">The sequence shown here is derived from an EMBL/GenBank/DDBJ whole genome shotgun (WGS) entry which is preliminary data.</text>
</comment>
<sequence>MELYNRTTFARPNLGSKLTAACCEPMSQRGKAMRKVHNPKIHDIQSLRQLNCRRRPLVTESGRHKLSRDNSSLIDALDV</sequence>
<organism evidence="1 2">
    <name type="scientific">Cladobotryum mycophilum</name>
    <dbReference type="NCBI Taxonomy" id="491253"/>
    <lineage>
        <taxon>Eukaryota</taxon>
        <taxon>Fungi</taxon>
        <taxon>Dikarya</taxon>
        <taxon>Ascomycota</taxon>
        <taxon>Pezizomycotina</taxon>
        <taxon>Sordariomycetes</taxon>
        <taxon>Hypocreomycetidae</taxon>
        <taxon>Hypocreales</taxon>
        <taxon>Hypocreaceae</taxon>
        <taxon>Cladobotryum</taxon>
    </lineage>
</organism>
<dbReference type="EMBL" id="JAVFKD010000012">
    <property type="protein sequence ID" value="KAK5992809.1"/>
    <property type="molecule type" value="Genomic_DNA"/>
</dbReference>
<accession>A0ABR0SL97</accession>
<evidence type="ECO:0000313" key="2">
    <source>
        <dbReference type="Proteomes" id="UP001338125"/>
    </source>
</evidence>
<proteinExistence type="predicted"/>
<reference evidence="1 2" key="1">
    <citation type="submission" date="2024-01" db="EMBL/GenBank/DDBJ databases">
        <title>Complete genome of Cladobotryum mycophilum ATHUM6906.</title>
        <authorList>
            <person name="Christinaki A.C."/>
            <person name="Myridakis A.I."/>
            <person name="Kouvelis V.N."/>
        </authorList>
    </citation>
    <scope>NUCLEOTIDE SEQUENCE [LARGE SCALE GENOMIC DNA]</scope>
    <source>
        <strain evidence="1 2">ATHUM6906</strain>
    </source>
</reference>
<gene>
    <name evidence="1" type="ORF">PT974_06228</name>
</gene>